<keyword evidence="2" id="KW-0812">Transmembrane</keyword>
<evidence type="ECO:0000313" key="4">
    <source>
        <dbReference type="Proteomes" id="UP001526143"/>
    </source>
</evidence>
<comment type="caution">
    <text evidence="3">The sequence shown here is derived from an EMBL/GenBank/DDBJ whole genome shotgun (WGS) entry which is preliminary data.</text>
</comment>
<evidence type="ECO:0000256" key="2">
    <source>
        <dbReference type="SAM" id="Phobius"/>
    </source>
</evidence>
<dbReference type="Proteomes" id="UP001526143">
    <property type="component" value="Unassembled WGS sequence"/>
</dbReference>
<gene>
    <name evidence="3" type="ORF">OGM63_25385</name>
</gene>
<accession>A0ABT3B5Z6</accession>
<keyword evidence="2" id="KW-1133">Transmembrane helix</keyword>
<keyword evidence="2" id="KW-0472">Membrane</keyword>
<organism evidence="3 4">
    <name type="scientific">Plectonema radiosum NIES-515</name>
    <dbReference type="NCBI Taxonomy" id="2986073"/>
    <lineage>
        <taxon>Bacteria</taxon>
        <taxon>Bacillati</taxon>
        <taxon>Cyanobacteriota</taxon>
        <taxon>Cyanophyceae</taxon>
        <taxon>Oscillatoriophycideae</taxon>
        <taxon>Oscillatoriales</taxon>
        <taxon>Microcoleaceae</taxon>
        <taxon>Plectonema</taxon>
    </lineage>
</organism>
<sequence>MKSWRSFIPNALGVIVMGRLDAPHLAQRVDGILLRSLEIFLSDPDIIERYNLAFSKGWKSPQWQDIPTLKDLVHFCSIARLNIQKPEAIDHQAINQITSQIAALLVSPLGNAIASLLVGGVMGFAWMVWSIFFASKPVVKAPNPKATSTMVASGETDEAARLKAELALGNQESRNLEQPQKQTKPERIQPVASSKVRSTLPPPRIIRERIPSPLRIIRETVTGNKPQAKPVSVTSPTPKVEKFDPFERWNQLATLGQQTMKNGAAASPDTSLWAKEAEILFGS</sequence>
<reference evidence="3 4" key="1">
    <citation type="submission" date="2022-10" db="EMBL/GenBank/DDBJ databases">
        <title>Identification of biosynthetic pathway for the production of the potent trypsin inhibitor radiosumin.</title>
        <authorList>
            <person name="Fewer D.P."/>
            <person name="Delbaje E."/>
            <person name="Ouyang X."/>
            <person name="Agostino P.D."/>
            <person name="Wahlsten M."/>
            <person name="Jokela J."/>
            <person name="Permi P."/>
            <person name="Haapaniemi E."/>
            <person name="Koistinen H."/>
        </authorList>
    </citation>
    <scope>NUCLEOTIDE SEQUENCE [LARGE SCALE GENOMIC DNA]</scope>
    <source>
        <strain evidence="3 4">NIES-515</strain>
    </source>
</reference>
<name>A0ABT3B5Z6_9CYAN</name>
<feature type="compositionally biased region" description="Polar residues" evidence="1">
    <location>
        <begin position="171"/>
        <end position="182"/>
    </location>
</feature>
<protein>
    <submittedName>
        <fullName evidence="3">Uncharacterized protein</fullName>
    </submittedName>
</protein>
<evidence type="ECO:0000313" key="3">
    <source>
        <dbReference type="EMBL" id="MCV3216798.1"/>
    </source>
</evidence>
<keyword evidence="4" id="KW-1185">Reference proteome</keyword>
<evidence type="ECO:0000256" key="1">
    <source>
        <dbReference type="SAM" id="MobiDB-lite"/>
    </source>
</evidence>
<proteinExistence type="predicted"/>
<feature type="region of interest" description="Disordered" evidence="1">
    <location>
        <begin position="171"/>
        <end position="199"/>
    </location>
</feature>
<dbReference type="RefSeq" id="WP_263748478.1">
    <property type="nucleotide sequence ID" value="NZ_JAOWRF010000360.1"/>
</dbReference>
<feature type="transmembrane region" description="Helical" evidence="2">
    <location>
        <begin position="112"/>
        <end position="135"/>
    </location>
</feature>
<dbReference type="EMBL" id="JAOWRF010000360">
    <property type="protein sequence ID" value="MCV3216798.1"/>
    <property type="molecule type" value="Genomic_DNA"/>
</dbReference>